<dbReference type="OrthoDB" id="5406607at2759"/>
<keyword evidence="3" id="KW-1185">Reference proteome</keyword>
<dbReference type="EMBL" id="HF935718">
    <property type="protein sequence ID" value="CCX32014.1"/>
    <property type="molecule type" value="Genomic_DNA"/>
</dbReference>
<gene>
    <name evidence="2" type="ORF">PCON_12109</name>
</gene>
<feature type="compositionally biased region" description="Basic and acidic residues" evidence="1">
    <location>
        <begin position="32"/>
        <end position="43"/>
    </location>
</feature>
<reference evidence="2 3" key="1">
    <citation type="journal article" date="2013" name="PLoS Genet.">
        <title>The genome and development-dependent transcriptomes of Pyronema confluens: a window into fungal evolution.</title>
        <authorList>
            <person name="Traeger S."/>
            <person name="Altegoer F."/>
            <person name="Freitag M."/>
            <person name="Gabaldon T."/>
            <person name="Kempken F."/>
            <person name="Kumar A."/>
            <person name="Marcet-Houben M."/>
            <person name="Poggeler S."/>
            <person name="Stajich J.E."/>
            <person name="Nowrousian M."/>
        </authorList>
    </citation>
    <scope>NUCLEOTIDE SEQUENCE [LARGE SCALE GENOMIC DNA]</scope>
    <source>
        <strain evidence="3">CBS 100304</strain>
        <tissue evidence="2">Vegetative mycelium</tissue>
    </source>
</reference>
<organism evidence="2 3">
    <name type="scientific">Pyronema omphalodes (strain CBS 100304)</name>
    <name type="common">Pyronema confluens</name>
    <dbReference type="NCBI Taxonomy" id="1076935"/>
    <lineage>
        <taxon>Eukaryota</taxon>
        <taxon>Fungi</taxon>
        <taxon>Dikarya</taxon>
        <taxon>Ascomycota</taxon>
        <taxon>Pezizomycotina</taxon>
        <taxon>Pezizomycetes</taxon>
        <taxon>Pezizales</taxon>
        <taxon>Pyronemataceae</taxon>
        <taxon>Pyronema</taxon>
    </lineage>
</organism>
<feature type="compositionally biased region" description="Basic and acidic residues" evidence="1">
    <location>
        <begin position="1"/>
        <end position="15"/>
    </location>
</feature>
<accession>U4LIU4</accession>
<feature type="compositionally biased region" description="Polar residues" evidence="1">
    <location>
        <begin position="16"/>
        <end position="31"/>
    </location>
</feature>
<dbReference type="Proteomes" id="UP000018144">
    <property type="component" value="Unassembled WGS sequence"/>
</dbReference>
<evidence type="ECO:0000313" key="2">
    <source>
        <dbReference type="EMBL" id="CCX32014.1"/>
    </source>
</evidence>
<evidence type="ECO:0000256" key="1">
    <source>
        <dbReference type="SAM" id="MobiDB-lite"/>
    </source>
</evidence>
<name>U4LIU4_PYROM</name>
<evidence type="ECO:0000313" key="3">
    <source>
        <dbReference type="Proteomes" id="UP000018144"/>
    </source>
</evidence>
<proteinExistence type="predicted"/>
<feature type="region of interest" description="Disordered" evidence="1">
    <location>
        <begin position="1"/>
        <end position="49"/>
    </location>
</feature>
<protein>
    <submittedName>
        <fullName evidence="2">Uncharacterized protein</fullName>
    </submittedName>
</protein>
<sequence>MDNSKTEREKTEHTLSDTVITNDHNDFATSSHTDKELDQDKHTSLSGGDDISLSTYTNNNDFGFKIYCEEGLETLQQRYIRIHGLCFLLRGTRSSGIKFVDASRCDRCERKMPLKADPENQPAKPKLDPKLECLGCQVGQYMMVRLPPNCQVQWKDHDKFKDPPNQRKYHAREGTIERIMRNICTWREPETNQHGPWISPHDSSVSASYSITKSFIALFQLYSIIDFLAKSYEKGNNGFKNSHSSYQLTMIPYGLMSLLNILCGILTPSYPAVYMVKNSVMEEAMRRGGVFDGIFGELVEKDIDTTKMTIFEHQKQPRETQNTATSVIFTAAGAIAACKNRVSNCR</sequence>
<dbReference type="AlphaFoldDB" id="U4LIU4"/>